<comment type="caution">
    <text evidence="5">The sequence shown here is derived from an EMBL/GenBank/DDBJ whole genome shotgun (WGS) entry which is preliminary data.</text>
</comment>
<evidence type="ECO:0000256" key="1">
    <source>
        <dbReference type="ARBA" id="ARBA00004240"/>
    </source>
</evidence>
<reference evidence="5" key="1">
    <citation type="submission" date="2021-04" db="EMBL/GenBank/DDBJ databases">
        <authorList>
            <consortium name="Molecular Ecology Group"/>
        </authorList>
    </citation>
    <scope>NUCLEOTIDE SEQUENCE</scope>
</reference>
<accession>A0A8S4A5N4</accession>
<dbReference type="GO" id="GO:0006457">
    <property type="term" value="P:protein folding"/>
    <property type="evidence" value="ECO:0007669"/>
    <property type="project" value="InterPro"/>
</dbReference>
<name>A0A8S4A5N4_9EUPU</name>
<organism evidence="5 6">
    <name type="scientific">Candidula unifasciata</name>
    <dbReference type="NCBI Taxonomy" id="100452"/>
    <lineage>
        <taxon>Eukaryota</taxon>
        <taxon>Metazoa</taxon>
        <taxon>Spiralia</taxon>
        <taxon>Lophotrochozoa</taxon>
        <taxon>Mollusca</taxon>
        <taxon>Gastropoda</taxon>
        <taxon>Heterobranchia</taxon>
        <taxon>Euthyneura</taxon>
        <taxon>Panpulmonata</taxon>
        <taxon>Eupulmonata</taxon>
        <taxon>Stylommatophora</taxon>
        <taxon>Helicina</taxon>
        <taxon>Helicoidea</taxon>
        <taxon>Geomitridae</taxon>
        <taxon>Candidula</taxon>
    </lineage>
</organism>
<comment type="similarity">
    <text evidence="2 4">Belongs to the calreticulin family.</text>
</comment>
<sequence length="143" mass="16013">MRVFSVLSCTVLLTTLATAAVIEDFEGVNYEESPDGFVAVEEKPSVAKERPVYSRPLPAGPTYFVEPFDTRAEFLRRWVYSQAKKDGADADVAKYDGRWSVDEPIDNPIDRDLGLIMKSKAKHHAISAKLDKVFEFDGKTLIV</sequence>
<dbReference type="Gene3D" id="2.60.120.200">
    <property type="match status" value="1"/>
</dbReference>
<keyword evidence="3 4" id="KW-0256">Endoplasmic reticulum</keyword>
<dbReference type="EMBL" id="CAJHNH020008246">
    <property type="protein sequence ID" value="CAG5135405.1"/>
    <property type="molecule type" value="Genomic_DNA"/>
</dbReference>
<dbReference type="GO" id="GO:0005509">
    <property type="term" value="F:calcium ion binding"/>
    <property type="evidence" value="ECO:0007669"/>
    <property type="project" value="InterPro"/>
</dbReference>
<evidence type="ECO:0000313" key="5">
    <source>
        <dbReference type="EMBL" id="CAG5135405.1"/>
    </source>
</evidence>
<dbReference type="Proteomes" id="UP000678393">
    <property type="component" value="Unassembled WGS sequence"/>
</dbReference>
<feature type="non-terminal residue" evidence="5">
    <location>
        <position position="1"/>
    </location>
</feature>
<evidence type="ECO:0000256" key="4">
    <source>
        <dbReference type="RuleBase" id="RU362126"/>
    </source>
</evidence>
<feature type="chain" id="PRO_5035969008" evidence="4">
    <location>
        <begin position="20"/>
        <end position="143"/>
    </location>
</feature>
<keyword evidence="4" id="KW-0143">Chaperone</keyword>
<evidence type="ECO:0000256" key="3">
    <source>
        <dbReference type="ARBA" id="ARBA00022824"/>
    </source>
</evidence>
<feature type="non-terminal residue" evidence="5">
    <location>
        <position position="143"/>
    </location>
</feature>
<dbReference type="PANTHER" id="PTHR11073:SF1">
    <property type="entry name" value="CALNEXIN 14D-RELATED"/>
    <property type="match status" value="1"/>
</dbReference>
<evidence type="ECO:0000313" key="6">
    <source>
        <dbReference type="Proteomes" id="UP000678393"/>
    </source>
</evidence>
<dbReference type="InterPro" id="IPR013320">
    <property type="entry name" value="ConA-like_dom_sf"/>
</dbReference>
<dbReference type="SUPFAM" id="SSF49899">
    <property type="entry name" value="Concanavalin A-like lectins/glucanases"/>
    <property type="match status" value="1"/>
</dbReference>
<dbReference type="PANTHER" id="PTHR11073">
    <property type="entry name" value="CALRETICULIN AND CALNEXIN"/>
    <property type="match status" value="1"/>
</dbReference>
<keyword evidence="6" id="KW-1185">Reference proteome</keyword>
<comment type="subcellular location">
    <subcellularLocation>
        <location evidence="1">Endoplasmic reticulum</location>
    </subcellularLocation>
</comment>
<dbReference type="GO" id="GO:0036503">
    <property type="term" value="P:ERAD pathway"/>
    <property type="evidence" value="ECO:0007669"/>
    <property type="project" value="TreeGrafter"/>
</dbReference>
<gene>
    <name evidence="5" type="ORF">CUNI_LOCUS20963</name>
</gene>
<proteinExistence type="inferred from homology"/>
<dbReference type="Pfam" id="PF00262">
    <property type="entry name" value="Calreticulin"/>
    <property type="match status" value="1"/>
</dbReference>
<dbReference type="InterPro" id="IPR001580">
    <property type="entry name" value="Calret/calnex"/>
</dbReference>
<protein>
    <submittedName>
        <fullName evidence="5">Uncharacterized protein</fullName>
    </submittedName>
</protein>
<dbReference type="AlphaFoldDB" id="A0A8S4A5N4"/>
<keyword evidence="4" id="KW-0732">Signal</keyword>
<evidence type="ECO:0000256" key="2">
    <source>
        <dbReference type="ARBA" id="ARBA00010983"/>
    </source>
</evidence>
<dbReference type="GO" id="GO:0051082">
    <property type="term" value="F:unfolded protein binding"/>
    <property type="evidence" value="ECO:0007669"/>
    <property type="project" value="InterPro"/>
</dbReference>
<feature type="signal peptide" evidence="4">
    <location>
        <begin position="1"/>
        <end position="19"/>
    </location>
</feature>
<dbReference type="GO" id="GO:0005789">
    <property type="term" value="C:endoplasmic reticulum membrane"/>
    <property type="evidence" value="ECO:0007669"/>
    <property type="project" value="TreeGrafter"/>
</dbReference>